<dbReference type="GO" id="GO:0003723">
    <property type="term" value="F:RNA binding"/>
    <property type="evidence" value="ECO:0007669"/>
    <property type="project" value="UniProtKB-UniRule"/>
</dbReference>
<evidence type="ECO:0000259" key="4">
    <source>
        <dbReference type="PROSITE" id="PS50020"/>
    </source>
</evidence>
<dbReference type="SMART" id="SM00456">
    <property type="entry name" value="WW"/>
    <property type="match status" value="1"/>
</dbReference>
<dbReference type="PROSITE" id="PS50084">
    <property type="entry name" value="KH_TYPE_1"/>
    <property type="match status" value="3"/>
</dbReference>
<feature type="region of interest" description="Disordered" evidence="3">
    <location>
        <begin position="1"/>
        <end position="61"/>
    </location>
</feature>
<dbReference type="InterPro" id="IPR004088">
    <property type="entry name" value="KH_dom_type_1"/>
</dbReference>
<feature type="compositionally biased region" description="Basic and acidic residues" evidence="3">
    <location>
        <begin position="21"/>
        <end position="35"/>
    </location>
</feature>
<dbReference type="SUPFAM" id="SSF51045">
    <property type="entry name" value="WW domain"/>
    <property type="match status" value="1"/>
</dbReference>
<evidence type="ECO:0000256" key="2">
    <source>
        <dbReference type="PROSITE-ProRule" id="PRU00117"/>
    </source>
</evidence>
<dbReference type="SMART" id="SM00322">
    <property type="entry name" value="KH"/>
    <property type="match status" value="3"/>
</dbReference>
<evidence type="ECO:0000313" key="5">
    <source>
        <dbReference type="EMBL" id="KXZ45354.1"/>
    </source>
</evidence>
<dbReference type="STRING" id="33097.A0A150G6A7"/>
<dbReference type="Pfam" id="PF00013">
    <property type="entry name" value="KH_1"/>
    <property type="match status" value="3"/>
</dbReference>
<dbReference type="OrthoDB" id="5204190at2759"/>
<dbReference type="CDD" id="cd00105">
    <property type="entry name" value="KH-I"/>
    <property type="match status" value="3"/>
</dbReference>
<dbReference type="PROSITE" id="PS50020">
    <property type="entry name" value="WW_DOMAIN_2"/>
    <property type="match status" value="1"/>
</dbReference>
<dbReference type="Proteomes" id="UP000075714">
    <property type="component" value="Unassembled WGS sequence"/>
</dbReference>
<accession>A0A150G6A7</accession>
<dbReference type="InterPro" id="IPR001202">
    <property type="entry name" value="WW_dom"/>
</dbReference>
<feature type="region of interest" description="Disordered" evidence="3">
    <location>
        <begin position="452"/>
        <end position="477"/>
    </location>
</feature>
<name>A0A150G6A7_GONPE</name>
<dbReference type="CDD" id="cd00201">
    <property type="entry name" value="WW"/>
    <property type="match status" value="1"/>
</dbReference>
<keyword evidence="1" id="KW-0677">Repeat</keyword>
<dbReference type="AlphaFoldDB" id="A0A150G6A7"/>
<dbReference type="InterPro" id="IPR036612">
    <property type="entry name" value="KH_dom_type_1_sf"/>
</dbReference>
<dbReference type="InterPro" id="IPR036020">
    <property type="entry name" value="WW_dom_sf"/>
</dbReference>
<feature type="compositionally biased region" description="Low complexity" evidence="3">
    <location>
        <begin position="457"/>
        <end position="475"/>
    </location>
</feature>
<feature type="compositionally biased region" description="Basic and acidic residues" evidence="3">
    <location>
        <begin position="91"/>
        <end position="110"/>
    </location>
</feature>
<gene>
    <name evidence="5" type="ORF">GPECTOR_55g260</name>
</gene>
<evidence type="ECO:0000313" key="6">
    <source>
        <dbReference type="Proteomes" id="UP000075714"/>
    </source>
</evidence>
<dbReference type="PROSITE" id="PS01159">
    <property type="entry name" value="WW_DOMAIN_1"/>
    <property type="match status" value="1"/>
</dbReference>
<dbReference type="Gene3D" id="2.20.70.10">
    <property type="match status" value="1"/>
</dbReference>
<dbReference type="PANTHER" id="PTHR10288">
    <property type="entry name" value="KH DOMAIN CONTAINING RNA BINDING PROTEIN"/>
    <property type="match status" value="1"/>
</dbReference>
<evidence type="ECO:0000256" key="3">
    <source>
        <dbReference type="SAM" id="MobiDB-lite"/>
    </source>
</evidence>
<keyword evidence="6" id="KW-1185">Reference proteome</keyword>
<comment type="caution">
    <text evidence="5">The sequence shown here is derived from an EMBL/GenBank/DDBJ whole genome shotgun (WGS) entry which is preliminary data.</text>
</comment>
<feature type="domain" description="WW" evidence="4">
    <location>
        <begin position="477"/>
        <end position="504"/>
    </location>
</feature>
<sequence>MADETAQLGVEPAQAEQHVSYSDHHVEHVEQHQDHPAYQNGESEAAPGTEPPKDPAQADTTPEAIAALEAGKNRALELASLFAAQAGHAPDSNKRKLEEGADGPDFKRAAGEGGVSSRFSAVDILPTSALLLGDGSSVTEVVMCPPDKVGRVIGRAGATIRDLEAGTGTRIQVDHKAAGEKPVTISGKREDVERAVKTVQDLIAGTTGTDASQPVAGEVQKTLECPAGIVGRVIGRGGETIRSLQQASGAHILVNQDFPEGQPREIVITGTQDSVDRAHNMVTELIGGANVSTQTVIQRFGVGSTEVLECPKAMVGRIIGKGGETIKDLQKRFSASIQIDQSSTPCKVTITGPGHMISSARRAVEELIRSTHGGLGGPSSGPPFNSPYGQQPYGGGPGGPYGGYGGYGMPAPAYGAPGGYPYGYSPYPAAVPPYGGYGGYGAPGAQPDMSAYQGYGQAASANQQQPQQSSAKPASVWQALQDDQARTYYYNTQTGVSQWEKPADMP</sequence>
<reference evidence="6" key="1">
    <citation type="journal article" date="2016" name="Nat. Commun.">
        <title>The Gonium pectorale genome demonstrates co-option of cell cycle regulation during the evolution of multicellularity.</title>
        <authorList>
            <person name="Hanschen E.R."/>
            <person name="Marriage T.N."/>
            <person name="Ferris P.J."/>
            <person name="Hamaji T."/>
            <person name="Toyoda A."/>
            <person name="Fujiyama A."/>
            <person name="Neme R."/>
            <person name="Noguchi H."/>
            <person name="Minakuchi Y."/>
            <person name="Suzuki M."/>
            <person name="Kawai-Toyooka H."/>
            <person name="Smith D.R."/>
            <person name="Sparks H."/>
            <person name="Anderson J."/>
            <person name="Bakaric R."/>
            <person name="Luria V."/>
            <person name="Karger A."/>
            <person name="Kirschner M.W."/>
            <person name="Durand P.M."/>
            <person name="Michod R.E."/>
            <person name="Nozaki H."/>
            <person name="Olson B.J."/>
        </authorList>
    </citation>
    <scope>NUCLEOTIDE SEQUENCE [LARGE SCALE GENOMIC DNA]</scope>
    <source>
        <strain evidence="6">NIES-2863</strain>
    </source>
</reference>
<dbReference type="EMBL" id="LSYV01000056">
    <property type="protein sequence ID" value="KXZ45354.1"/>
    <property type="molecule type" value="Genomic_DNA"/>
</dbReference>
<dbReference type="SUPFAM" id="SSF54791">
    <property type="entry name" value="Eukaryotic type KH-domain (KH-domain type I)"/>
    <property type="match status" value="3"/>
</dbReference>
<organism evidence="5 6">
    <name type="scientific">Gonium pectorale</name>
    <name type="common">Green alga</name>
    <dbReference type="NCBI Taxonomy" id="33097"/>
    <lineage>
        <taxon>Eukaryota</taxon>
        <taxon>Viridiplantae</taxon>
        <taxon>Chlorophyta</taxon>
        <taxon>core chlorophytes</taxon>
        <taxon>Chlorophyceae</taxon>
        <taxon>CS clade</taxon>
        <taxon>Chlamydomonadales</taxon>
        <taxon>Volvocaceae</taxon>
        <taxon>Gonium</taxon>
    </lineage>
</organism>
<keyword evidence="2" id="KW-0694">RNA-binding</keyword>
<evidence type="ECO:0000256" key="1">
    <source>
        <dbReference type="ARBA" id="ARBA00022737"/>
    </source>
</evidence>
<dbReference type="Pfam" id="PF00397">
    <property type="entry name" value="WW"/>
    <property type="match status" value="1"/>
</dbReference>
<protein>
    <recommendedName>
        <fullName evidence="4">WW domain-containing protein</fullName>
    </recommendedName>
</protein>
<dbReference type="Gene3D" id="3.30.1370.10">
    <property type="entry name" value="K Homology domain, type 1"/>
    <property type="match status" value="3"/>
</dbReference>
<feature type="region of interest" description="Disordered" evidence="3">
    <location>
        <begin position="371"/>
        <end position="394"/>
    </location>
</feature>
<proteinExistence type="predicted"/>
<feature type="region of interest" description="Disordered" evidence="3">
    <location>
        <begin position="86"/>
        <end position="113"/>
    </location>
</feature>
<dbReference type="InterPro" id="IPR004087">
    <property type="entry name" value="KH_dom"/>
</dbReference>